<evidence type="ECO:0000256" key="7">
    <source>
        <dbReference type="HAMAP-Rule" id="MF_00227"/>
    </source>
</evidence>
<dbReference type="PANTHER" id="PTHR33992">
    <property type="entry name" value="RIBONUCLEASE P PROTEIN COMPONENT"/>
    <property type="match status" value="1"/>
</dbReference>
<keyword evidence="5 7" id="KW-0378">Hydrolase</keyword>
<dbReference type="GO" id="GO:0042781">
    <property type="term" value="F:3'-tRNA processing endoribonuclease activity"/>
    <property type="evidence" value="ECO:0007669"/>
    <property type="project" value="TreeGrafter"/>
</dbReference>
<keyword evidence="6 7" id="KW-0694">RNA-binding</keyword>
<dbReference type="EC" id="3.1.26.5" evidence="7 8"/>
<comment type="subunit">
    <text evidence="7">Consists of a catalytic RNA component (M1 or rnpB) and a protein subunit.</text>
</comment>
<dbReference type="GO" id="GO:0000049">
    <property type="term" value="F:tRNA binding"/>
    <property type="evidence" value="ECO:0007669"/>
    <property type="project" value="UniProtKB-UniRule"/>
</dbReference>
<comment type="function">
    <text evidence="1 7">RNaseP catalyzes the removal of the 5'-leader sequence from pre-tRNA to produce the mature 5'-terminus. It can also cleave other RNA substrates such as 4.5S RNA. The protein component plays an auxiliary but essential role in vivo by binding to the 5'-leader sequence and broadening the substrate specificity of the ribozyme.</text>
</comment>
<dbReference type="InterPro" id="IPR014721">
    <property type="entry name" value="Ribsml_uS5_D2-typ_fold_subgr"/>
</dbReference>
<dbReference type="Gene3D" id="3.30.230.10">
    <property type="match status" value="1"/>
</dbReference>
<accession>A0A2U2I5Q1</accession>
<evidence type="ECO:0000256" key="5">
    <source>
        <dbReference type="ARBA" id="ARBA00022801"/>
    </source>
</evidence>
<dbReference type="OrthoDB" id="398329at2"/>
<dbReference type="GO" id="GO:0001682">
    <property type="term" value="P:tRNA 5'-leader removal"/>
    <property type="evidence" value="ECO:0007669"/>
    <property type="project" value="UniProtKB-UniRule"/>
</dbReference>
<evidence type="ECO:0000256" key="2">
    <source>
        <dbReference type="ARBA" id="ARBA00022694"/>
    </source>
</evidence>
<feature type="compositionally biased region" description="Low complexity" evidence="9">
    <location>
        <begin position="128"/>
        <end position="160"/>
    </location>
</feature>
<evidence type="ECO:0000313" key="11">
    <source>
        <dbReference type="Proteomes" id="UP000241421"/>
    </source>
</evidence>
<comment type="caution">
    <text evidence="10">The sequence shown here is derived from an EMBL/GenBank/DDBJ whole genome shotgun (WGS) entry which is preliminary data.</text>
</comment>
<dbReference type="HAMAP" id="MF_00227">
    <property type="entry name" value="RNase_P"/>
    <property type="match status" value="1"/>
</dbReference>
<dbReference type="PANTHER" id="PTHR33992:SF1">
    <property type="entry name" value="RIBONUCLEASE P PROTEIN COMPONENT"/>
    <property type="match status" value="1"/>
</dbReference>
<evidence type="ECO:0000256" key="6">
    <source>
        <dbReference type="ARBA" id="ARBA00022884"/>
    </source>
</evidence>
<dbReference type="AlphaFoldDB" id="A0A2U2I5Q1"/>
<comment type="similarity">
    <text evidence="7">Belongs to the RnpA family.</text>
</comment>
<evidence type="ECO:0000256" key="3">
    <source>
        <dbReference type="ARBA" id="ARBA00022722"/>
    </source>
</evidence>
<dbReference type="InterPro" id="IPR020568">
    <property type="entry name" value="Ribosomal_Su5_D2-typ_SF"/>
</dbReference>
<dbReference type="Pfam" id="PF00825">
    <property type="entry name" value="Ribonuclease_P"/>
    <property type="match status" value="1"/>
</dbReference>
<dbReference type="RefSeq" id="WP_106756132.1">
    <property type="nucleotide sequence ID" value="NZ_PXWF02000047.1"/>
</dbReference>
<protein>
    <recommendedName>
        <fullName evidence="7 8">Ribonuclease P protein component</fullName>
        <shortName evidence="7">RNase P protein</shortName>
        <shortName evidence="7">RNaseP protein</shortName>
        <ecNumber evidence="7 8">3.1.26.5</ecNumber>
    </recommendedName>
    <alternativeName>
        <fullName evidence="7">Protein C5</fullName>
    </alternativeName>
</protein>
<sequence>MTSEGSHDFARVRRIVKTDEFSSVFRLRPAQKTAHFVLYTRLNELPHARLGVVVAKRFAPRAVTRNTIKRLTRELFRVSALPAIDCVVRLARPVNKKDGPATTAGLKAELRVEIARLFASQKPHPKAAANAGAVANANSATSADRVRATSAAGAHAAAPVPEAPAP</sequence>
<comment type="catalytic activity">
    <reaction evidence="7">
        <text>Endonucleolytic cleavage of RNA, removing 5'-extranucleotides from tRNA precursor.</text>
        <dbReference type="EC" id="3.1.26.5"/>
    </reaction>
</comment>
<proteinExistence type="inferred from homology"/>
<dbReference type="GO" id="GO:0004526">
    <property type="term" value="F:ribonuclease P activity"/>
    <property type="evidence" value="ECO:0007669"/>
    <property type="project" value="UniProtKB-UniRule"/>
</dbReference>
<keyword evidence="2 7" id="KW-0819">tRNA processing</keyword>
<dbReference type="InterPro" id="IPR020539">
    <property type="entry name" value="RNase_P_CS"/>
</dbReference>
<evidence type="ECO:0000313" key="10">
    <source>
        <dbReference type="EMBL" id="PWF55086.1"/>
    </source>
</evidence>
<dbReference type="SUPFAM" id="SSF54211">
    <property type="entry name" value="Ribosomal protein S5 domain 2-like"/>
    <property type="match status" value="1"/>
</dbReference>
<gene>
    <name evidence="7 10" type="primary">rnpA</name>
    <name evidence="10" type="ORF">C7C56_003625</name>
</gene>
<dbReference type="EMBL" id="PXWF02000047">
    <property type="protein sequence ID" value="PWF55086.1"/>
    <property type="molecule type" value="Genomic_DNA"/>
</dbReference>
<keyword evidence="11" id="KW-1185">Reference proteome</keyword>
<evidence type="ECO:0000256" key="9">
    <source>
        <dbReference type="SAM" id="MobiDB-lite"/>
    </source>
</evidence>
<dbReference type="Proteomes" id="UP000241421">
    <property type="component" value="Unassembled WGS sequence"/>
</dbReference>
<evidence type="ECO:0000256" key="1">
    <source>
        <dbReference type="ARBA" id="ARBA00002663"/>
    </source>
</evidence>
<evidence type="ECO:0000256" key="8">
    <source>
        <dbReference type="NCBIfam" id="TIGR00188"/>
    </source>
</evidence>
<organism evidence="10 11">
    <name type="scientific">Massilia glaciei</name>
    <dbReference type="NCBI Taxonomy" id="1524097"/>
    <lineage>
        <taxon>Bacteria</taxon>
        <taxon>Pseudomonadati</taxon>
        <taxon>Pseudomonadota</taxon>
        <taxon>Betaproteobacteria</taxon>
        <taxon>Burkholderiales</taxon>
        <taxon>Oxalobacteraceae</taxon>
        <taxon>Telluria group</taxon>
        <taxon>Massilia</taxon>
    </lineage>
</organism>
<name>A0A2U2I5Q1_9BURK</name>
<dbReference type="InterPro" id="IPR000100">
    <property type="entry name" value="RNase_P"/>
</dbReference>
<dbReference type="NCBIfam" id="TIGR00188">
    <property type="entry name" value="rnpA"/>
    <property type="match status" value="1"/>
</dbReference>
<feature type="region of interest" description="Disordered" evidence="9">
    <location>
        <begin position="128"/>
        <end position="166"/>
    </location>
</feature>
<keyword evidence="3 7" id="KW-0540">Nuclease</keyword>
<dbReference type="PROSITE" id="PS00648">
    <property type="entry name" value="RIBONUCLEASE_P"/>
    <property type="match status" value="1"/>
</dbReference>
<evidence type="ECO:0000256" key="4">
    <source>
        <dbReference type="ARBA" id="ARBA00022759"/>
    </source>
</evidence>
<reference evidence="10 11" key="1">
    <citation type="submission" date="2018-04" db="EMBL/GenBank/DDBJ databases">
        <title>Massilia violaceinigra sp. nov., a novel purple-pigmented bacterium isolated from Tianshan glacier, Xinjiang, China.</title>
        <authorList>
            <person name="Wang H."/>
        </authorList>
    </citation>
    <scope>NUCLEOTIDE SEQUENCE [LARGE SCALE GENOMIC DNA]</scope>
    <source>
        <strain evidence="10 11">B448-2</strain>
    </source>
</reference>
<keyword evidence="4 7" id="KW-0255">Endonuclease</keyword>
<dbReference type="GO" id="GO:0030677">
    <property type="term" value="C:ribonuclease P complex"/>
    <property type="evidence" value="ECO:0007669"/>
    <property type="project" value="TreeGrafter"/>
</dbReference>